<dbReference type="NCBIfam" id="TIGR01640">
    <property type="entry name" value="F_box_assoc_1"/>
    <property type="match status" value="1"/>
</dbReference>
<accession>A0A1S3Y2Y9</accession>
<proteinExistence type="predicted"/>
<dbReference type="InterPro" id="IPR052361">
    <property type="entry name" value="F-box_domain"/>
</dbReference>
<reference evidence="2" key="1">
    <citation type="submission" date="2025-08" db="UniProtKB">
        <authorList>
            <consortium name="RefSeq"/>
        </authorList>
    </citation>
    <scope>IDENTIFICATION</scope>
</reference>
<dbReference type="OrthoDB" id="1282047at2759"/>
<dbReference type="AlphaFoldDB" id="A0A1S3Y2Y9"/>
<dbReference type="RefSeq" id="XP_016446573.1">
    <property type="nucleotide sequence ID" value="XM_016591087.1"/>
</dbReference>
<organism evidence="2">
    <name type="scientific">Nicotiana tabacum</name>
    <name type="common">Common tobacco</name>
    <dbReference type="NCBI Taxonomy" id="4097"/>
    <lineage>
        <taxon>Eukaryota</taxon>
        <taxon>Viridiplantae</taxon>
        <taxon>Streptophyta</taxon>
        <taxon>Embryophyta</taxon>
        <taxon>Tracheophyta</taxon>
        <taxon>Spermatophyta</taxon>
        <taxon>Magnoliopsida</taxon>
        <taxon>eudicotyledons</taxon>
        <taxon>Gunneridae</taxon>
        <taxon>Pentapetalae</taxon>
        <taxon>asterids</taxon>
        <taxon>lamiids</taxon>
        <taxon>Solanales</taxon>
        <taxon>Solanaceae</taxon>
        <taxon>Nicotianoideae</taxon>
        <taxon>Nicotianeae</taxon>
        <taxon>Nicotiana</taxon>
    </lineage>
</organism>
<dbReference type="PaxDb" id="4097-A0A1S3Y2Y9"/>
<gene>
    <name evidence="2" type="primary">LOC107771665</name>
</gene>
<dbReference type="KEGG" id="nta:107771665"/>
<name>A0A1S3Y2Y9_TOBAC</name>
<feature type="domain" description="F-box associated beta-propeller type 3" evidence="1">
    <location>
        <begin position="25"/>
        <end position="175"/>
    </location>
</feature>
<evidence type="ECO:0000259" key="1">
    <source>
        <dbReference type="Pfam" id="PF08268"/>
    </source>
</evidence>
<dbReference type="InterPro" id="IPR017451">
    <property type="entry name" value="F-box-assoc_interact_dom"/>
</dbReference>
<dbReference type="PANTHER" id="PTHR31790">
    <property type="entry name" value="OS02G0783600 PROTEIN"/>
    <property type="match status" value="1"/>
</dbReference>
<evidence type="ECO:0000313" key="2">
    <source>
        <dbReference type="RefSeq" id="XP_016446573.1"/>
    </source>
</evidence>
<dbReference type="Pfam" id="PF08268">
    <property type="entry name" value="FBA_3"/>
    <property type="match status" value="1"/>
</dbReference>
<sequence length="199" mass="22778">MKHLNRAKNDQNSRKFLVCQMSLDTDNMFSFYSSSLSSFQLVKDVQKLDCPSNCRPSRCRIYCCRDGLSLIGVCSYPNKHLVLLLWNPSTRESEVLHCPEFPSEEFSTFGLGYDSTIDDYKILKIDLKAPGEILALKSGFWRKIDKHLTGVYPVLSGMDSLAFVNGAFHWLGLSLNDLRCHLVFQMKCMDRSRCHMECA</sequence>
<dbReference type="InterPro" id="IPR013187">
    <property type="entry name" value="F-box-assoc_dom_typ3"/>
</dbReference>
<protein>
    <recommendedName>
        <fullName evidence="1">F-box associated beta-propeller type 3 domain-containing protein</fullName>
    </recommendedName>
</protein>
<dbReference type="PANTHER" id="PTHR31790:SF577">
    <property type="entry name" value="F-BOX PROTEIN CPR30-LIKE"/>
    <property type="match status" value="1"/>
</dbReference>